<feature type="domain" description="Tyrosine specific protein phosphatases" evidence="2">
    <location>
        <begin position="122"/>
        <end position="179"/>
    </location>
</feature>
<gene>
    <name evidence="3" type="ORF">EVA68_08045</name>
</gene>
<dbReference type="Pfam" id="PF00782">
    <property type="entry name" value="DSPc"/>
    <property type="match status" value="1"/>
</dbReference>
<evidence type="ECO:0000313" key="4">
    <source>
        <dbReference type="Proteomes" id="UP000316199"/>
    </source>
</evidence>
<dbReference type="Gene3D" id="3.90.190.10">
    <property type="entry name" value="Protein tyrosine phosphatase superfamily"/>
    <property type="match status" value="1"/>
</dbReference>
<dbReference type="EMBL" id="SHAG01000053">
    <property type="protein sequence ID" value="RZO74972.1"/>
    <property type="molecule type" value="Genomic_DNA"/>
</dbReference>
<proteinExistence type="predicted"/>
<dbReference type="InterPro" id="IPR016130">
    <property type="entry name" value="Tyr_Pase_AS"/>
</dbReference>
<dbReference type="SUPFAM" id="SSF52799">
    <property type="entry name" value="(Phosphotyrosine protein) phosphatases II"/>
    <property type="match status" value="1"/>
</dbReference>
<keyword evidence="1" id="KW-0812">Transmembrane</keyword>
<dbReference type="PROSITE" id="PS50056">
    <property type="entry name" value="TYR_PHOSPHATASE_2"/>
    <property type="match status" value="1"/>
</dbReference>
<organism evidence="3 4">
    <name type="scientific">OM182 bacterium</name>
    <dbReference type="NCBI Taxonomy" id="2510334"/>
    <lineage>
        <taxon>Bacteria</taxon>
        <taxon>Pseudomonadati</taxon>
        <taxon>Pseudomonadota</taxon>
        <taxon>Gammaproteobacteria</taxon>
        <taxon>OMG group</taxon>
        <taxon>OM182 clade</taxon>
    </lineage>
</organism>
<evidence type="ECO:0000256" key="1">
    <source>
        <dbReference type="SAM" id="Phobius"/>
    </source>
</evidence>
<evidence type="ECO:0000313" key="3">
    <source>
        <dbReference type="EMBL" id="RZO74972.1"/>
    </source>
</evidence>
<keyword evidence="1" id="KW-1133">Transmembrane helix</keyword>
<dbReference type="InterPro" id="IPR000387">
    <property type="entry name" value="Tyr_Pase_dom"/>
</dbReference>
<dbReference type="PROSITE" id="PS00383">
    <property type="entry name" value="TYR_PHOSPHATASE_1"/>
    <property type="match status" value="1"/>
</dbReference>
<name>A0A520RXJ7_9GAMM</name>
<dbReference type="AlphaFoldDB" id="A0A520RXJ7"/>
<dbReference type="InterPro" id="IPR029021">
    <property type="entry name" value="Prot-tyrosine_phosphatase-like"/>
</dbReference>
<evidence type="ECO:0000259" key="2">
    <source>
        <dbReference type="PROSITE" id="PS50056"/>
    </source>
</evidence>
<comment type="caution">
    <text evidence="3">The sequence shown here is derived from an EMBL/GenBank/DDBJ whole genome shotgun (WGS) entry which is preliminary data.</text>
</comment>
<protein>
    <recommendedName>
        <fullName evidence="2">Tyrosine specific protein phosphatases domain-containing protein</fullName>
    </recommendedName>
</protein>
<feature type="transmembrane region" description="Helical" evidence="1">
    <location>
        <begin position="20"/>
        <end position="41"/>
    </location>
</feature>
<dbReference type="InterPro" id="IPR000340">
    <property type="entry name" value="Dual-sp_phosphatase_cat-dom"/>
</dbReference>
<dbReference type="Proteomes" id="UP000316199">
    <property type="component" value="Unassembled WGS sequence"/>
</dbReference>
<accession>A0A520RXJ7</accession>
<keyword evidence="1" id="KW-0472">Membrane</keyword>
<reference evidence="3 4" key="1">
    <citation type="submission" date="2019-02" db="EMBL/GenBank/DDBJ databases">
        <title>Prokaryotic population dynamics and viral predation in marine succession experiment using metagenomics: the confinement effect.</title>
        <authorList>
            <person name="Haro-Moreno J.M."/>
            <person name="Rodriguez-Valera F."/>
            <person name="Lopez-Perez M."/>
        </authorList>
    </citation>
    <scope>NUCLEOTIDE SEQUENCE [LARGE SCALE GENOMIC DNA]</scope>
    <source>
        <strain evidence="3">MED-G157</strain>
    </source>
</reference>
<sequence length="224" mass="25304">MRTIAKMARKLSPLSFSYPHHRWVAGVIGLLIIIALLNEFVKPRVFPKRFGVVIEESLFRSGRIHHSLLPKVLSENKIDTIVTLTHEVRTKEYQARERTIAREMGVDLVRFPLDGNGTGNIASYIGALKYVYDELGKDRRVLVHCAAGTERTGGFMFFYQTLVLNHNGKDAYDEMRQYQFDPERNPDLLPYLENTLPDVVEALGAHGIKIGTLPKISNLAAVSL</sequence>